<proteinExistence type="predicted"/>
<dbReference type="STRING" id="765257.A0A0C9YGP3"/>
<dbReference type="GO" id="GO:0006974">
    <property type="term" value="P:DNA damage response"/>
    <property type="evidence" value="ECO:0007669"/>
    <property type="project" value="UniProtKB-ARBA"/>
</dbReference>
<name>A0A0C9YGP3_9AGAM</name>
<dbReference type="InterPro" id="IPR029060">
    <property type="entry name" value="PIN-like_dom_sf"/>
</dbReference>
<feature type="chain" id="PRO_5002223280" description="XPG-I domain-containing protein" evidence="1">
    <location>
        <begin position="20"/>
        <end position="313"/>
    </location>
</feature>
<evidence type="ECO:0000313" key="3">
    <source>
        <dbReference type="EMBL" id="KIK15821.1"/>
    </source>
</evidence>
<accession>A0A0C9YGP3</accession>
<dbReference type="Gene3D" id="3.40.50.1010">
    <property type="entry name" value="5'-nuclease"/>
    <property type="match status" value="1"/>
</dbReference>
<feature type="signal peptide" evidence="1">
    <location>
        <begin position="1"/>
        <end position="19"/>
    </location>
</feature>
<dbReference type="SUPFAM" id="SSF88723">
    <property type="entry name" value="PIN domain-like"/>
    <property type="match status" value="1"/>
</dbReference>
<organism evidence="3 4">
    <name type="scientific">Pisolithus microcarpus 441</name>
    <dbReference type="NCBI Taxonomy" id="765257"/>
    <lineage>
        <taxon>Eukaryota</taxon>
        <taxon>Fungi</taxon>
        <taxon>Dikarya</taxon>
        <taxon>Basidiomycota</taxon>
        <taxon>Agaricomycotina</taxon>
        <taxon>Agaricomycetes</taxon>
        <taxon>Agaricomycetidae</taxon>
        <taxon>Boletales</taxon>
        <taxon>Sclerodermatineae</taxon>
        <taxon>Pisolithaceae</taxon>
        <taxon>Pisolithus</taxon>
    </lineage>
</organism>
<dbReference type="SMART" id="SM00484">
    <property type="entry name" value="XPGI"/>
    <property type="match status" value="1"/>
</dbReference>
<dbReference type="InterPro" id="IPR006086">
    <property type="entry name" value="XPG-I_dom"/>
</dbReference>
<keyword evidence="4" id="KW-1185">Reference proteome</keyword>
<dbReference type="OrthoDB" id="2678758at2759"/>
<reference evidence="3 4" key="1">
    <citation type="submission" date="2014-04" db="EMBL/GenBank/DDBJ databases">
        <authorList>
            <consortium name="DOE Joint Genome Institute"/>
            <person name="Kuo A."/>
            <person name="Kohler A."/>
            <person name="Costa M.D."/>
            <person name="Nagy L.G."/>
            <person name="Floudas D."/>
            <person name="Copeland A."/>
            <person name="Barry K.W."/>
            <person name="Cichocki N."/>
            <person name="Veneault-Fourrey C."/>
            <person name="LaButti K."/>
            <person name="Lindquist E.A."/>
            <person name="Lipzen A."/>
            <person name="Lundell T."/>
            <person name="Morin E."/>
            <person name="Murat C."/>
            <person name="Sun H."/>
            <person name="Tunlid A."/>
            <person name="Henrissat B."/>
            <person name="Grigoriev I.V."/>
            <person name="Hibbett D.S."/>
            <person name="Martin F."/>
            <person name="Nordberg H.P."/>
            <person name="Cantor M.N."/>
            <person name="Hua S.X."/>
        </authorList>
    </citation>
    <scope>NUCLEOTIDE SEQUENCE [LARGE SCALE GENOMIC DNA]</scope>
    <source>
        <strain evidence="3 4">441</strain>
    </source>
</reference>
<reference evidence="4" key="2">
    <citation type="submission" date="2015-01" db="EMBL/GenBank/DDBJ databases">
        <title>Evolutionary Origins and Diversification of the Mycorrhizal Mutualists.</title>
        <authorList>
            <consortium name="DOE Joint Genome Institute"/>
            <consortium name="Mycorrhizal Genomics Consortium"/>
            <person name="Kohler A."/>
            <person name="Kuo A."/>
            <person name="Nagy L.G."/>
            <person name="Floudas D."/>
            <person name="Copeland A."/>
            <person name="Barry K.W."/>
            <person name="Cichocki N."/>
            <person name="Veneault-Fourrey C."/>
            <person name="LaButti K."/>
            <person name="Lindquist E.A."/>
            <person name="Lipzen A."/>
            <person name="Lundell T."/>
            <person name="Morin E."/>
            <person name="Murat C."/>
            <person name="Riley R."/>
            <person name="Ohm R."/>
            <person name="Sun H."/>
            <person name="Tunlid A."/>
            <person name="Henrissat B."/>
            <person name="Grigoriev I.V."/>
            <person name="Hibbett D.S."/>
            <person name="Martin F."/>
        </authorList>
    </citation>
    <scope>NUCLEOTIDE SEQUENCE [LARGE SCALE GENOMIC DNA]</scope>
    <source>
        <strain evidence="4">441</strain>
    </source>
</reference>
<dbReference type="AlphaFoldDB" id="A0A0C9YGP3"/>
<dbReference type="PANTHER" id="PTHR11081:SF75">
    <property type="entry name" value="ENDONUCLEASE, PUTATIVE (AFU_ORTHOLOGUE AFUA_3G13260)-RELATED"/>
    <property type="match status" value="1"/>
</dbReference>
<dbReference type="CDD" id="cd09870">
    <property type="entry name" value="PIN_YEN1"/>
    <property type="match status" value="1"/>
</dbReference>
<feature type="non-terminal residue" evidence="3">
    <location>
        <position position="313"/>
    </location>
</feature>
<dbReference type="EMBL" id="KN833876">
    <property type="protein sequence ID" value="KIK15821.1"/>
    <property type="molecule type" value="Genomic_DNA"/>
</dbReference>
<dbReference type="PANTHER" id="PTHR11081">
    <property type="entry name" value="FLAP ENDONUCLEASE FAMILY MEMBER"/>
    <property type="match status" value="1"/>
</dbReference>
<keyword evidence="1" id="KW-0732">Signal</keyword>
<dbReference type="GO" id="GO:0017108">
    <property type="term" value="F:5'-flap endonuclease activity"/>
    <property type="evidence" value="ECO:0007669"/>
    <property type="project" value="TreeGrafter"/>
</dbReference>
<evidence type="ECO:0000313" key="4">
    <source>
        <dbReference type="Proteomes" id="UP000054018"/>
    </source>
</evidence>
<evidence type="ECO:0000256" key="1">
    <source>
        <dbReference type="SAM" id="SignalP"/>
    </source>
</evidence>
<dbReference type="Proteomes" id="UP000054018">
    <property type="component" value="Unassembled WGS sequence"/>
</dbReference>
<evidence type="ECO:0000259" key="2">
    <source>
        <dbReference type="SMART" id="SM00484"/>
    </source>
</evidence>
<dbReference type="HOGENOM" id="CLU_007575_4_1_1"/>
<protein>
    <recommendedName>
        <fullName evidence="2">XPG-I domain-containing protein</fullName>
    </recommendedName>
</protein>
<dbReference type="InterPro" id="IPR006084">
    <property type="entry name" value="XPG/Rad2"/>
</dbReference>
<dbReference type="Pfam" id="PF00867">
    <property type="entry name" value="XPG_I"/>
    <property type="match status" value="1"/>
</dbReference>
<sequence>SVWMYMLVNVFSWCRAGTGQSHEMKIIFCRLSAISQLPLHAYFVFDGPDCPQLKRGKDVTSPSAPRLLVQCFQELLIAFGFNWHIAPGEAEAELAYLQSLRLVDAVVTPYNDVLLFGATCIIHSIPHIGRYEDIYIYTLDSIEKNASLEWGDFLLVTLMCSTDDDVSAGHCWCSVEVAWQLAYYGFGRSLLDAAVSFQFIEFMSFVAKWCEDICEVLRTDPQSLLGRKHYELARIIKEECTEFLDPAILAMYLLPLTSWSDRHFPVTVLTSRQPDLQSLAAFCLQHLSWSPDIVQSELVDACAGTTMRALLQV</sequence>
<feature type="non-terminal residue" evidence="3">
    <location>
        <position position="1"/>
    </location>
</feature>
<feature type="domain" description="XPG-I" evidence="2">
    <location>
        <begin position="77"/>
        <end position="148"/>
    </location>
</feature>
<gene>
    <name evidence="3" type="ORF">PISMIDRAFT_50468</name>
</gene>